<reference evidence="3" key="1">
    <citation type="journal article" date="2016" name="Nature">
        <title>Genome evolution in the allotetraploid frog Xenopus laevis.</title>
        <authorList>
            <person name="Session A.M."/>
            <person name="Uno Y."/>
            <person name="Kwon T."/>
            <person name="Chapman J.A."/>
            <person name="Toyoda A."/>
            <person name="Takahashi S."/>
            <person name="Fukui A."/>
            <person name="Hikosaka A."/>
            <person name="Suzuki A."/>
            <person name="Kondo M."/>
            <person name="van Heeringen S.J."/>
            <person name="Quigley I."/>
            <person name="Heinz S."/>
            <person name="Ogino H."/>
            <person name="Ochi H."/>
            <person name="Hellsten U."/>
            <person name="Lyons J.B."/>
            <person name="Simakov O."/>
            <person name="Putnam N."/>
            <person name="Stites J."/>
            <person name="Kuroki Y."/>
            <person name="Tanaka T."/>
            <person name="Michiue T."/>
            <person name="Watanabe M."/>
            <person name="Bogdanovic O."/>
            <person name="Lister R."/>
            <person name="Georgiou G."/>
            <person name="Paranjpe S.S."/>
            <person name="van Kruijsbergen I."/>
            <person name="Shu S."/>
            <person name="Carlson J."/>
            <person name="Kinoshita T."/>
            <person name="Ohta Y."/>
            <person name="Mawaribuchi S."/>
            <person name="Jenkins J."/>
            <person name="Grimwood J."/>
            <person name="Schmutz J."/>
            <person name="Mitros T."/>
            <person name="Mozaffari S.V."/>
            <person name="Suzuki Y."/>
            <person name="Haramoto Y."/>
            <person name="Yamamoto T.S."/>
            <person name="Takagi C."/>
            <person name="Heald R."/>
            <person name="Miller K."/>
            <person name="Haudenschild C."/>
            <person name="Kitzman J."/>
            <person name="Nakayama T."/>
            <person name="Izutsu Y."/>
            <person name="Robert J."/>
            <person name="Fortriede J."/>
            <person name="Burns K."/>
            <person name="Lotay V."/>
            <person name="Karimi K."/>
            <person name="Yasuoka Y."/>
            <person name="Dichmann D.S."/>
            <person name="Flajnik M.F."/>
            <person name="Houston D.W."/>
            <person name="Shendure J."/>
            <person name="DuPasquier L."/>
            <person name="Vize P.D."/>
            <person name="Zorn A.M."/>
            <person name="Ito M."/>
            <person name="Marcotte E.M."/>
            <person name="Wallingford J.B."/>
            <person name="Ito Y."/>
            <person name="Asashima M."/>
            <person name="Ueno N."/>
            <person name="Matsuda Y."/>
            <person name="Veenstra G.J."/>
            <person name="Fujiyama A."/>
            <person name="Harland R.M."/>
            <person name="Taira M."/>
            <person name="Rokhsar D.S."/>
        </authorList>
    </citation>
    <scope>NUCLEOTIDE SEQUENCE [LARGE SCALE GENOMIC DNA]</scope>
    <source>
        <strain evidence="3">J</strain>
    </source>
</reference>
<evidence type="ECO:0000256" key="1">
    <source>
        <dbReference type="SAM" id="MobiDB-lite"/>
    </source>
</evidence>
<feature type="region of interest" description="Disordered" evidence="1">
    <location>
        <begin position="168"/>
        <end position="293"/>
    </location>
</feature>
<organism evidence="2 3">
    <name type="scientific">Xenopus laevis</name>
    <name type="common">African clawed frog</name>
    <dbReference type="NCBI Taxonomy" id="8355"/>
    <lineage>
        <taxon>Eukaryota</taxon>
        <taxon>Metazoa</taxon>
        <taxon>Chordata</taxon>
        <taxon>Craniata</taxon>
        <taxon>Vertebrata</taxon>
        <taxon>Euteleostomi</taxon>
        <taxon>Amphibia</taxon>
        <taxon>Batrachia</taxon>
        <taxon>Anura</taxon>
        <taxon>Pipoidea</taxon>
        <taxon>Pipidae</taxon>
        <taxon>Xenopodinae</taxon>
        <taxon>Xenopus</taxon>
        <taxon>Xenopus</taxon>
    </lineage>
</organism>
<sequence length="293" mass="33980">MPFSYSEADAAHIIGTGYGSNTFLTVPTGENLTRNLEKEKKQLAGLELHAITLTEYYKCKRIPRGLRVKLRPTIFQDNEEFVKRYEQIANKCSLDILLLNIEFLHKAIPEVRSQIVNIERDLKESLQPAELKSLLTRTEESLQRHRREVEDRKRAKFIRDTEDYRSGNVYQWSGGEGGSGRQIPRERQGSHVGRQRPRDQQGATLGRYYRGKKPRQALREPTWDSNATDSSASSASSFLEEPIQDTARKRGEATGEGIDERRQQERHTYYPTAPSEQRQQPYRTARWNDRQTR</sequence>
<gene>
    <name evidence="2" type="ORF">XELAEV_18006939mg</name>
</gene>
<feature type="compositionally biased region" description="Basic and acidic residues" evidence="1">
    <location>
        <begin position="246"/>
        <end position="268"/>
    </location>
</feature>
<dbReference type="AlphaFoldDB" id="A0A974E0L9"/>
<accession>A0A974E0L9</accession>
<protein>
    <submittedName>
        <fullName evidence="2">Uncharacterized protein</fullName>
    </submittedName>
</protein>
<name>A0A974E0L9_XENLA</name>
<dbReference type="EMBL" id="CM004466">
    <property type="protein sequence ID" value="OCU01153.1"/>
    <property type="molecule type" value="Genomic_DNA"/>
</dbReference>
<proteinExistence type="predicted"/>
<evidence type="ECO:0000313" key="2">
    <source>
        <dbReference type="EMBL" id="OCU01153.1"/>
    </source>
</evidence>
<dbReference type="Proteomes" id="UP000694892">
    <property type="component" value="Chromosome 1L"/>
</dbReference>
<evidence type="ECO:0000313" key="3">
    <source>
        <dbReference type="Proteomes" id="UP000694892"/>
    </source>
</evidence>